<sequence length="585" mass="64442">MWKLKSYLKPYWISSLLGPLCMVLEVWMDLLQPMMMASIINKGIMTGDLAHIQKTGLMMLGVALIGAIGGVGCTVFSSIASQNFGRDLRNDLFEKVQTFSFRNLDQIKTGSLITRLTNDVMQMQAFVQIIMRGFIRSPLLFVGSFIMAIYISPKLTLILAIATPLLFILLVVLIRKSFPLFSKVQSKLDAVNNVLQENLSGIRVVKAFVRANYERKRFGNANEDYTHIAIKAARLIALNMPIMTLILNVSVVAVLWYGGGLTRSGSLSTGELIAFINYVTQLLFSMLMISNMLPFISRAKVSAERINEVLDTQTEISNPTYAQRLEGDSIIHSGHIQFKNVSFAYDTAQEELVLQDISFQAEPGQTLAILGATGSGKSTLISLIPRLYDTTSGSVLIDGIDVKDIPLDDLRGQIGMALQQSILFTGTIRDNIRFGNDEAGQEEIEAAAKAAEAHDFIMSMPDGYNTVLGQKGVNLSGGQKQRISIARALLVRPTILILDDSTSAVDLGTESRIQKALKELMDHTTTIIIAQRISSVIDADLILVLGDNGTIAAEGTHDELVLNSAIYQDIYRSQRKEEQEHVRIS</sequence>
<feature type="transmembrane region" description="Helical" evidence="9">
    <location>
        <begin position="157"/>
        <end position="174"/>
    </location>
</feature>
<dbReference type="Gene3D" id="1.20.1560.10">
    <property type="entry name" value="ABC transporter type 1, transmembrane domain"/>
    <property type="match status" value="1"/>
</dbReference>
<evidence type="ECO:0000256" key="1">
    <source>
        <dbReference type="ARBA" id="ARBA00004651"/>
    </source>
</evidence>
<feature type="transmembrane region" description="Helical" evidence="9">
    <location>
        <begin position="278"/>
        <end position="296"/>
    </location>
</feature>
<keyword evidence="2" id="KW-0813">Transport</keyword>
<evidence type="ECO:0000313" key="13">
    <source>
        <dbReference type="Proteomes" id="UP000076967"/>
    </source>
</evidence>
<dbReference type="PROSITE" id="PS50929">
    <property type="entry name" value="ABC_TM1F"/>
    <property type="match status" value="1"/>
</dbReference>
<comment type="caution">
    <text evidence="12">The sequence shown here is derived from an EMBL/GenBank/DDBJ whole genome shotgun (WGS) entry which is preliminary data.</text>
</comment>
<evidence type="ECO:0000256" key="9">
    <source>
        <dbReference type="SAM" id="Phobius"/>
    </source>
</evidence>
<dbReference type="InterPro" id="IPR036640">
    <property type="entry name" value="ABC1_TM_sf"/>
</dbReference>
<keyword evidence="13" id="KW-1185">Reference proteome</keyword>
<dbReference type="CDD" id="cd18548">
    <property type="entry name" value="ABC_6TM_Tm287_like"/>
    <property type="match status" value="1"/>
</dbReference>
<evidence type="ECO:0000256" key="8">
    <source>
        <dbReference type="ARBA" id="ARBA00023136"/>
    </source>
</evidence>
<keyword evidence="3" id="KW-1003">Cell membrane</keyword>
<protein>
    <submittedName>
        <fullName evidence="12">Multidrug ABC transporter ATP-binding protein</fullName>
    </submittedName>
</protein>
<dbReference type="GO" id="GO:0015421">
    <property type="term" value="F:ABC-type oligopeptide transporter activity"/>
    <property type="evidence" value="ECO:0007669"/>
    <property type="project" value="TreeGrafter"/>
</dbReference>
<dbReference type="SMART" id="SM00382">
    <property type="entry name" value="AAA"/>
    <property type="match status" value="1"/>
</dbReference>
<feature type="transmembrane region" description="Helical" evidence="9">
    <location>
        <begin position="235"/>
        <end position="258"/>
    </location>
</feature>
<dbReference type="PROSITE" id="PS50893">
    <property type="entry name" value="ABC_TRANSPORTER_2"/>
    <property type="match status" value="1"/>
</dbReference>
<dbReference type="EMBL" id="LVJH01000017">
    <property type="protein sequence ID" value="OAB42821.1"/>
    <property type="molecule type" value="Genomic_DNA"/>
</dbReference>
<evidence type="ECO:0000256" key="4">
    <source>
        <dbReference type="ARBA" id="ARBA00022692"/>
    </source>
</evidence>
<evidence type="ECO:0000256" key="7">
    <source>
        <dbReference type="ARBA" id="ARBA00022989"/>
    </source>
</evidence>
<dbReference type="InterPro" id="IPR011527">
    <property type="entry name" value="ABC1_TM_dom"/>
</dbReference>
<evidence type="ECO:0000256" key="2">
    <source>
        <dbReference type="ARBA" id="ARBA00022448"/>
    </source>
</evidence>
<evidence type="ECO:0000313" key="12">
    <source>
        <dbReference type="EMBL" id="OAB42821.1"/>
    </source>
</evidence>
<evidence type="ECO:0000256" key="5">
    <source>
        <dbReference type="ARBA" id="ARBA00022741"/>
    </source>
</evidence>
<accession>A0A168L2U3</accession>
<dbReference type="PROSITE" id="PS00211">
    <property type="entry name" value="ABC_TRANSPORTER_1"/>
    <property type="match status" value="1"/>
</dbReference>
<organism evidence="12 13">
    <name type="scientific">Paenibacillus glacialis</name>
    <dbReference type="NCBI Taxonomy" id="494026"/>
    <lineage>
        <taxon>Bacteria</taxon>
        <taxon>Bacillati</taxon>
        <taxon>Bacillota</taxon>
        <taxon>Bacilli</taxon>
        <taxon>Bacillales</taxon>
        <taxon>Paenibacillaceae</taxon>
        <taxon>Paenibacillus</taxon>
    </lineage>
</organism>
<dbReference type="AlphaFoldDB" id="A0A168L2U3"/>
<feature type="transmembrane region" description="Helical" evidence="9">
    <location>
        <begin position="12"/>
        <end position="28"/>
    </location>
</feature>
<feature type="domain" description="ABC transporter" evidence="10">
    <location>
        <begin position="336"/>
        <end position="573"/>
    </location>
</feature>
<dbReference type="STRING" id="494026.PGLA_10155"/>
<dbReference type="FunFam" id="3.40.50.300:FF:000221">
    <property type="entry name" value="Multidrug ABC transporter ATP-binding protein"/>
    <property type="match status" value="1"/>
</dbReference>
<name>A0A168L2U3_9BACL</name>
<dbReference type="Pfam" id="PF00664">
    <property type="entry name" value="ABC_membrane"/>
    <property type="match status" value="1"/>
</dbReference>
<keyword evidence="8 9" id="KW-0472">Membrane</keyword>
<proteinExistence type="predicted"/>
<dbReference type="InterPro" id="IPR027417">
    <property type="entry name" value="P-loop_NTPase"/>
</dbReference>
<dbReference type="InterPro" id="IPR003439">
    <property type="entry name" value="ABC_transporter-like_ATP-bd"/>
</dbReference>
<keyword evidence="5" id="KW-0547">Nucleotide-binding</keyword>
<dbReference type="GO" id="GO:0016887">
    <property type="term" value="F:ATP hydrolysis activity"/>
    <property type="evidence" value="ECO:0007669"/>
    <property type="project" value="InterPro"/>
</dbReference>
<reference evidence="12 13" key="1">
    <citation type="submission" date="2016-03" db="EMBL/GenBank/DDBJ databases">
        <title>Draft genome sequence of Paenibacillus glacialis DSM 22343.</title>
        <authorList>
            <person name="Shin S.-K."/>
            <person name="Yi H."/>
        </authorList>
    </citation>
    <scope>NUCLEOTIDE SEQUENCE [LARGE SCALE GENOMIC DNA]</scope>
    <source>
        <strain evidence="12 13">DSM 22343</strain>
    </source>
</reference>
<keyword evidence="6 12" id="KW-0067">ATP-binding</keyword>
<feature type="transmembrane region" description="Helical" evidence="9">
    <location>
        <begin position="57"/>
        <end position="80"/>
    </location>
</feature>
<dbReference type="PANTHER" id="PTHR43394:SF1">
    <property type="entry name" value="ATP-BINDING CASSETTE SUB-FAMILY B MEMBER 10, MITOCHONDRIAL"/>
    <property type="match status" value="1"/>
</dbReference>
<dbReference type="OrthoDB" id="9770415at2"/>
<evidence type="ECO:0000259" key="11">
    <source>
        <dbReference type="PROSITE" id="PS50929"/>
    </source>
</evidence>
<evidence type="ECO:0000256" key="3">
    <source>
        <dbReference type="ARBA" id="ARBA00022475"/>
    </source>
</evidence>
<evidence type="ECO:0000256" key="6">
    <source>
        <dbReference type="ARBA" id="ARBA00022840"/>
    </source>
</evidence>
<keyword evidence="7 9" id="KW-1133">Transmembrane helix</keyword>
<dbReference type="Gene3D" id="3.40.50.300">
    <property type="entry name" value="P-loop containing nucleotide triphosphate hydrolases"/>
    <property type="match status" value="1"/>
</dbReference>
<dbReference type="GO" id="GO:0005524">
    <property type="term" value="F:ATP binding"/>
    <property type="evidence" value="ECO:0007669"/>
    <property type="project" value="UniProtKB-KW"/>
</dbReference>
<feature type="domain" description="ABC transmembrane type-1" evidence="11">
    <location>
        <begin position="16"/>
        <end position="298"/>
    </location>
</feature>
<dbReference type="GO" id="GO:0005886">
    <property type="term" value="C:plasma membrane"/>
    <property type="evidence" value="ECO:0007669"/>
    <property type="project" value="UniProtKB-SubCell"/>
</dbReference>
<feature type="transmembrane region" description="Helical" evidence="9">
    <location>
        <begin position="133"/>
        <end position="151"/>
    </location>
</feature>
<keyword evidence="4 9" id="KW-0812">Transmembrane</keyword>
<dbReference type="InterPro" id="IPR003593">
    <property type="entry name" value="AAA+_ATPase"/>
</dbReference>
<dbReference type="InterPro" id="IPR039421">
    <property type="entry name" value="Type_1_exporter"/>
</dbReference>
<evidence type="ECO:0000259" key="10">
    <source>
        <dbReference type="PROSITE" id="PS50893"/>
    </source>
</evidence>
<dbReference type="InterPro" id="IPR017871">
    <property type="entry name" value="ABC_transporter-like_CS"/>
</dbReference>
<comment type="subcellular location">
    <subcellularLocation>
        <location evidence="1">Cell membrane</location>
        <topology evidence="1">Multi-pass membrane protein</topology>
    </subcellularLocation>
</comment>
<dbReference type="SUPFAM" id="SSF52540">
    <property type="entry name" value="P-loop containing nucleoside triphosphate hydrolases"/>
    <property type="match status" value="1"/>
</dbReference>
<dbReference type="PANTHER" id="PTHR43394">
    <property type="entry name" value="ATP-DEPENDENT PERMEASE MDL1, MITOCHONDRIAL"/>
    <property type="match status" value="1"/>
</dbReference>
<dbReference type="Proteomes" id="UP000076967">
    <property type="component" value="Unassembled WGS sequence"/>
</dbReference>
<dbReference type="FunFam" id="1.20.1560.10:FF:000040">
    <property type="entry name" value="Multidrug ABC transporter ATP-binding protein"/>
    <property type="match status" value="1"/>
</dbReference>
<dbReference type="SUPFAM" id="SSF90123">
    <property type="entry name" value="ABC transporter transmembrane region"/>
    <property type="match status" value="1"/>
</dbReference>
<dbReference type="Pfam" id="PF00005">
    <property type="entry name" value="ABC_tran"/>
    <property type="match status" value="1"/>
</dbReference>
<dbReference type="RefSeq" id="WP_068532189.1">
    <property type="nucleotide sequence ID" value="NZ_LVJH01000017.1"/>
</dbReference>
<gene>
    <name evidence="12" type="ORF">PGLA_10155</name>
</gene>